<organism evidence="2 3">
    <name type="scientific">Coprinopsis cinerea (strain Okayama-7 / 130 / ATCC MYA-4618 / FGSC 9003)</name>
    <name type="common">Inky cap fungus</name>
    <name type="synonym">Hormographiella aspergillata</name>
    <dbReference type="NCBI Taxonomy" id="240176"/>
    <lineage>
        <taxon>Eukaryota</taxon>
        <taxon>Fungi</taxon>
        <taxon>Dikarya</taxon>
        <taxon>Basidiomycota</taxon>
        <taxon>Agaricomycotina</taxon>
        <taxon>Agaricomycetes</taxon>
        <taxon>Agaricomycetidae</taxon>
        <taxon>Agaricales</taxon>
        <taxon>Agaricineae</taxon>
        <taxon>Psathyrellaceae</taxon>
        <taxon>Coprinopsis</taxon>
    </lineage>
</organism>
<feature type="compositionally biased region" description="Basic and acidic residues" evidence="1">
    <location>
        <begin position="116"/>
        <end position="127"/>
    </location>
</feature>
<keyword evidence="3" id="KW-1185">Reference proteome</keyword>
<dbReference type="AlphaFoldDB" id="A8NFX1"/>
<feature type="region of interest" description="Disordered" evidence="1">
    <location>
        <begin position="199"/>
        <end position="478"/>
    </location>
</feature>
<evidence type="ECO:0000313" key="3">
    <source>
        <dbReference type="Proteomes" id="UP000001861"/>
    </source>
</evidence>
<feature type="region of interest" description="Disordered" evidence="1">
    <location>
        <begin position="116"/>
        <end position="135"/>
    </location>
</feature>
<feature type="compositionally biased region" description="Low complexity" evidence="1">
    <location>
        <begin position="349"/>
        <end position="363"/>
    </location>
</feature>
<sequence>MTAAAIMTGIGHGILCDVGSWIGTGTGTRGMEVVTRTIEEIDRPRDVALHRDGMAVIPHEGVQDPGHALLAAVHDLQALGAVRLLGRHLEEVITHDDLSGLAPPHLSDEEAGLAHHEPGRLYGDGRARGHAQGAPTEDLDRLRLLQGLFAWVTIPLAVPDMYRLDLTKKRGVLLNRKVDSDKKPQEPVVNVEATQDAVMKEEEVPQDSPQSPSPPPADDAKMEEDPPTAPQVGEVVAASDPPQKQRSTTPAPAPGPPRPSTTESAATSPCRLSAAETKSPMSRRQDRPSPIPPHVKAEEKLSLRSLKVDHAGLPPIPPPSASHRSPIHFKPTAHSPLATPKYEGQSPRSQHSQQSYQAPAASSHSREEHKRESSTPQSPDVVMADSTPHSQQTHDKSSHPIPPPPQRTGIPTGPRAHGYKDYSIPAGPAATHPRGHPPTGPAAQQPPSGPSNRLPTPQGTKGPNWSGGPGSNRHSSDTMVKTVQDKVDELCGVGRPRVANYPLASEIQTQVETRMLRETKYYETTSIAYPALWELELAMLDLHTSELRRKAASSQLDKAMFGALGIDYVSEGLTLSSSSALQAPPMVASTSTLSTS</sequence>
<feature type="compositionally biased region" description="Basic and acidic residues" evidence="1">
    <location>
        <begin position="364"/>
        <end position="373"/>
    </location>
</feature>
<gene>
    <name evidence="2" type="ORF">CC1G_05116</name>
</gene>
<accession>A8NFX1</accession>
<dbReference type="InParanoid" id="A8NFX1"/>
<feature type="compositionally biased region" description="Basic and acidic residues" evidence="1">
    <location>
        <begin position="295"/>
        <end position="310"/>
    </location>
</feature>
<comment type="caution">
    <text evidence="2">The sequence shown here is derived from an EMBL/GenBank/DDBJ whole genome shotgun (WGS) entry which is preliminary data.</text>
</comment>
<dbReference type="OMA" id="PPRPWDY"/>
<feature type="compositionally biased region" description="Polar residues" evidence="1">
    <location>
        <begin position="450"/>
        <end position="463"/>
    </location>
</feature>
<dbReference type="EMBL" id="AACS02000002">
    <property type="protein sequence ID" value="EAU88350.2"/>
    <property type="molecule type" value="Genomic_DNA"/>
</dbReference>
<name>A8NFX1_COPC7</name>
<dbReference type="GeneID" id="6009912"/>
<dbReference type="KEGG" id="cci:CC1G_05116"/>
<protein>
    <submittedName>
        <fullName evidence="2">Uncharacterized protein</fullName>
    </submittedName>
</protein>
<dbReference type="OrthoDB" id="3269397at2759"/>
<dbReference type="HOGENOM" id="CLU_457826_0_0_1"/>
<dbReference type="RefSeq" id="XP_001833416.2">
    <property type="nucleotide sequence ID" value="XM_001833364.2"/>
</dbReference>
<dbReference type="VEuPathDB" id="FungiDB:CC1G_05116"/>
<evidence type="ECO:0000313" key="2">
    <source>
        <dbReference type="EMBL" id="EAU88350.2"/>
    </source>
</evidence>
<proteinExistence type="predicted"/>
<reference evidence="2 3" key="1">
    <citation type="journal article" date="2010" name="Proc. Natl. Acad. Sci. U.S.A.">
        <title>Insights into evolution of multicellular fungi from the assembled chromosomes of the mushroom Coprinopsis cinerea (Coprinus cinereus).</title>
        <authorList>
            <person name="Stajich J.E."/>
            <person name="Wilke S.K."/>
            <person name="Ahren D."/>
            <person name="Au C.H."/>
            <person name="Birren B.W."/>
            <person name="Borodovsky M."/>
            <person name="Burns C."/>
            <person name="Canback B."/>
            <person name="Casselton L.A."/>
            <person name="Cheng C.K."/>
            <person name="Deng J."/>
            <person name="Dietrich F.S."/>
            <person name="Fargo D.C."/>
            <person name="Farman M.L."/>
            <person name="Gathman A.C."/>
            <person name="Goldberg J."/>
            <person name="Guigo R."/>
            <person name="Hoegger P.J."/>
            <person name="Hooker J.B."/>
            <person name="Huggins A."/>
            <person name="James T.Y."/>
            <person name="Kamada T."/>
            <person name="Kilaru S."/>
            <person name="Kodira C."/>
            <person name="Kues U."/>
            <person name="Kupfer D."/>
            <person name="Kwan H.S."/>
            <person name="Lomsadze A."/>
            <person name="Li W."/>
            <person name="Lilly W.W."/>
            <person name="Ma L.J."/>
            <person name="Mackey A.J."/>
            <person name="Manning G."/>
            <person name="Martin F."/>
            <person name="Muraguchi H."/>
            <person name="Natvig D.O."/>
            <person name="Palmerini H."/>
            <person name="Ramesh M.A."/>
            <person name="Rehmeyer C.J."/>
            <person name="Roe B.A."/>
            <person name="Shenoy N."/>
            <person name="Stanke M."/>
            <person name="Ter-Hovhannisyan V."/>
            <person name="Tunlid A."/>
            <person name="Velagapudi R."/>
            <person name="Vision T.J."/>
            <person name="Zeng Q."/>
            <person name="Zolan M.E."/>
            <person name="Pukkila P.J."/>
        </authorList>
    </citation>
    <scope>NUCLEOTIDE SEQUENCE [LARGE SCALE GENOMIC DNA]</scope>
    <source>
        <strain evidence="3">Okayama-7 / 130 / ATCC MYA-4618 / FGSC 9003</strain>
    </source>
</reference>
<evidence type="ECO:0000256" key="1">
    <source>
        <dbReference type="SAM" id="MobiDB-lite"/>
    </source>
</evidence>
<dbReference type="Proteomes" id="UP000001861">
    <property type="component" value="Unassembled WGS sequence"/>
</dbReference>